<accession>X8DTH6</accession>
<evidence type="ECO:0000313" key="1">
    <source>
        <dbReference type="EMBL" id="EUA71937.1"/>
    </source>
</evidence>
<proteinExistence type="predicted"/>
<evidence type="ECO:0000313" key="2">
    <source>
        <dbReference type="Proteomes" id="UP000023351"/>
    </source>
</evidence>
<name>X8DTH6_9MYCO</name>
<dbReference type="PATRIC" id="fig|1299321.3.peg.1435"/>
<dbReference type="AlphaFoldDB" id="X8DTH6"/>
<comment type="caution">
    <text evidence="1">The sequence shown here is derived from an EMBL/GenBank/DDBJ whole genome shotgun (WGS) entry which is preliminary data.</text>
</comment>
<dbReference type="Proteomes" id="UP000023351">
    <property type="component" value="Unassembled WGS sequence"/>
</dbReference>
<gene>
    <name evidence="1" type="ORF">I540_1499</name>
</gene>
<reference evidence="1 2" key="1">
    <citation type="submission" date="2013-12" db="EMBL/GenBank/DDBJ databases">
        <authorList>
            <person name="Zelazny A."/>
            <person name="Olivier K."/>
            <person name="Holland S."/>
            <person name="Lenaerts A."/>
            <person name="Ordway D."/>
            <person name="DeGroote M.A."/>
            <person name="Parker T."/>
            <person name="Sizemore C."/>
            <person name="Tallon L.J."/>
            <person name="Sadzewicz L.K."/>
            <person name="Sengamalay N."/>
            <person name="Fraser C.M."/>
            <person name="Hine E."/>
            <person name="Shefchek K.A."/>
            <person name="Das S.P."/>
            <person name="Tettelin H."/>
        </authorList>
    </citation>
    <scope>NUCLEOTIDE SEQUENCE [LARGE SCALE GENOMIC DNA]</scope>
    <source>
        <strain evidence="1 2">1513</strain>
    </source>
</reference>
<organism evidence="1 2">
    <name type="scientific">Mycobacteroides abscessus subsp. bolletii 1513</name>
    <dbReference type="NCBI Taxonomy" id="1299321"/>
    <lineage>
        <taxon>Bacteria</taxon>
        <taxon>Bacillati</taxon>
        <taxon>Actinomycetota</taxon>
        <taxon>Actinomycetes</taxon>
        <taxon>Mycobacteriales</taxon>
        <taxon>Mycobacteriaceae</taxon>
        <taxon>Mycobacteroides</taxon>
        <taxon>Mycobacteroides abscessus</taxon>
    </lineage>
</organism>
<sequence>MIPRLGAFRVLLVSHHLEHRLQVFRSGLFGYIGPWNSAPGLIW</sequence>
<dbReference type="EMBL" id="JAOJ01000002">
    <property type="protein sequence ID" value="EUA71937.1"/>
    <property type="molecule type" value="Genomic_DNA"/>
</dbReference>
<protein>
    <submittedName>
        <fullName evidence="1">Uncharacterized protein</fullName>
    </submittedName>
</protein>